<dbReference type="SUPFAM" id="SSF110997">
    <property type="entry name" value="Sporulation related repeat"/>
    <property type="match status" value="1"/>
</dbReference>
<sequence length="379" mass="41825">MKRILHLLFVPLTFSTMATAQNQGDWSAVPYASNSFMYGDSDFNHPTKALSPGAGFQLQYTAYSNLQVYGDLTYGSANGGNSSFYFETQFLQGSLGLQYDVLGAISKDWKLQGNLDLSLGWSYLQAVGFDAATNDLIAKVPAEGAFSSAPVLGIGGNFSYPLSNQVDIMAGYRMYMMYDHDWVDARKGGEHDDYIGQAFIGLRFALNGHTPMAEVTQEDYDDLVAAKRKAEQDRDEAQEELETSRRRYDAQIEDLYNVLSIMNNNIDSLNDKITVLRTNPNASNEAGVSEYTVNNPAGTTSANAADAMWRIVIGSFPTAEGAREFADRKPVQGGDYKVVFIEDLKTYRVVYNSYGSLAAAKADLTTVRHVIGEAWIIKF</sequence>
<dbReference type="PROSITE" id="PS51724">
    <property type="entry name" value="SPOR"/>
    <property type="match status" value="1"/>
</dbReference>
<gene>
    <name evidence="4" type="ORF">F8C82_10230</name>
</gene>
<name>A0A6L3ZGI9_9FLAO</name>
<reference evidence="4 5" key="1">
    <citation type="submission" date="2019-10" db="EMBL/GenBank/DDBJ databases">
        <title>Genome sequence of Phaeocystidibacter marisrubri JCM30614 (type strain).</title>
        <authorList>
            <person name="Bowman J.P."/>
        </authorList>
    </citation>
    <scope>NUCLEOTIDE SEQUENCE [LARGE SCALE GENOMIC DNA]</scope>
    <source>
        <strain evidence="4 5">JCM 30614</strain>
    </source>
</reference>
<keyword evidence="2" id="KW-0732">Signal</keyword>
<feature type="coiled-coil region" evidence="1">
    <location>
        <begin position="213"/>
        <end position="279"/>
    </location>
</feature>
<feature type="chain" id="PRO_5026692517" description="SPOR domain-containing protein" evidence="2">
    <location>
        <begin position="21"/>
        <end position="379"/>
    </location>
</feature>
<feature type="domain" description="SPOR" evidence="3">
    <location>
        <begin position="303"/>
        <end position="379"/>
    </location>
</feature>
<keyword evidence="1" id="KW-0175">Coiled coil</keyword>
<evidence type="ECO:0000259" key="3">
    <source>
        <dbReference type="PROSITE" id="PS51724"/>
    </source>
</evidence>
<dbReference type="InterPro" id="IPR036680">
    <property type="entry name" value="SPOR-like_sf"/>
</dbReference>
<feature type="signal peptide" evidence="2">
    <location>
        <begin position="1"/>
        <end position="20"/>
    </location>
</feature>
<evidence type="ECO:0000313" key="5">
    <source>
        <dbReference type="Proteomes" id="UP000484164"/>
    </source>
</evidence>
<proteinExistence type="predicted"/>
<dbReference type="InterPro" id="IPR007730">
    <property type="entry name" value="SPOR-like_dom"/>
</dbReference>
<protein>
    <recommendedName>
        <fullName evidence="3">SPOR domain-containing protein</fullName>
    </recommendedName>
</protein>
<dbReference type="RefSeq" id="WP_151693488.1">
    <property type="nucleotide sequence ID" value="NZ_BMGX01000001.1"/>
</dbReference>
<accession>A0A6L3ZGI9</accession>
<dbReference type="AlphaFoldDB" id="A0A6L3ZGI9"/>
<dbReference type="GO" id="GO:0042834">
    <property type="term" value="F:peptidoglycan binding"/>
    <property type="evidence" value="ECO:0007669"/>
    <property type="project" value="InterPro"/>
</dbReference>
<evidence type="ECO:0000256" key="2">
    <source>
        <dbReference type="SAM" id="SignalP"/>
    </source>
</evidence>
<dbReference type="Proteomes" id="UP000484164">
    <property type="component" value="Unassembled WGS sequence"/>
</dbReference>
<evidence type="ECO:0000256" key="1">
    <source>
        <dbReference type="SAM" id="Coils"/>
    </source>
</evidence>
<evidence type="ECO:0000313" key="4">
    <source>
        <dbReference type="EMBL" id="KAB2816059.1"/>
    </source>
</evidence>
<comment type="caution">
    <text evidence="4">The sequence shown here is derived from an EMBL/GenBank/DDBJ whole genome shotgun (WGS) entry which is preliminary data.</text>
</comment>
<organism evidence="4 5">
    <name type="scientific">Phaeocystidibacter marisrubri</name>
    <dbReference type="NCBI Taxonomy" id="1577780"/>
    <lineage>
        <taxon>Bacteria</taxon>
        <taxon>Pseudomonadati</taxon>
        <taxon>Bacteroidota</taxon>
        <taxon>Flavobacteriia</taxon>
        <taxon>Flavobacteriales</taxon>
        <taxon>Phaeocystidibacteraceae</taxon>
        <taxon>Phaeocystidibacter</taxon>
    </lineage>
</organism>
<dbReference type="EMBL" id="WBVQ01000002">
    <property type="protein sequence ID" value="KAB2816059.1"/>
    <property type="molecule type" value="Genomic_DNA"/>
</dbReference>
<dbReference type="OrthoDB" id="1466881at2"/>
<dbReference type="Pfam" id="PF05036">
    <property type="entry name" value="SPOR"/>
    <property type="match status" value="1"/>
</dbReference>
<keyword evidence="5" id="KW-1185">Reference proteome</keyword>